<dbReference type="GO" id="GO:0000155">
    <property type="term" value="F:phosphorelay sensor kinase activity"/>
    <property type="evidence" value="ECO:0007669"/>
    <property type="project" value="InterPro"/>
</dbReference>
<dbReference type="PANTHER" id="PTHR43065:SF10">
    <property type="entry name" value="PEROXIDE STRESS-ACTIVATED HISTIDINE KINASE MAK3"/>
    <property type="match status" value="1"/>
</dbReference>
<dbReference type="STRING" id="1221996.QY95_00634"/>
<evidence type="ECO:0000256" key="8">
    <source>
        <dbReference type="ARBA" id="ARBA00023012"/>
    </source>
</evidence>
<name>A0A0F5I8Y3_BACTR</name>
<dbReference type="SUPFAM" id="SSF55785">
    <property type="entry name" value="PYP-like sensor domain (PAS domain)"/>
    <property type="match status" value="1"/>
</dbReference>
<dbReference type="PANTHER" id="PTHR43065">
    <property type="entry name" value="SENSOR HISTIDINE KINASE"/>
    <property type="match status" value="1"/>
</dbReference>
<proteinExistence type="predicted"/>
<dbReference type="Pfam" id="PF00512">
    <property type="entry name" value="HisKA"/>
    <property type="match status" value="1"/>
</dbReference>
<dbReference type="Proteomes" id="UP000031563">
    <property type="component" value="Unassembled WGS sequence"/>
</dbReference>
<dbReference type="Gene3D" id="3.30.565.10">
    <property type="entry name" value="Histidine kinase-like ATPase, C-terminal domain"/>
    <property type="match status" value="1"/>
</dbReference>
<comment type="catalytic activity">
    <reaction evidence="1">
        <text>ATP + protein L-histidine = ADP + protein N-phospho-L-histidine.</text>
        <dbReference type="EC" id="2.7.13.3"/>
    </reaction>
</comment>
<comment type="caution">
    <text evidence="10">The sequence shown here is derived from an EMBL/GenBank/DDBJ whole genome shotgun (WGS) entry which is preliminary data.</text>
</comment>
<dbReference type="SUPFAM" id="SSF55874">
    <property type="entry name" value="ATPase domain of HSP90 chaperone/DNA topoisomerase II/histidine kinase"/>
    <property type="match status" value="1"/>
</dbReference>
<dbReference type="InterPro" id="IPR003018">
    <property type="entry name" value="GAF"/>
</dbReference>
<dbReference type="InterPro" id="IPR005467">
    <property type="entry name" value="His_kinase_dom"/>
</dbReference>
<keyword evidence="8" id="KW-0902">Two-component regulatory system</keyword>
<evidence type="ECO:0000313" key="10">
    <source>
        <dbReference type="EMBL" id="KKB41632.1"/>
    </source>
</evidence>
<gene>
    <name evidence="10" type="ORF">QY95_00634</name>
</gene>
<dbReference type="SUPFAM" id="SSF55781">
    <property type="entry name" value="GAF domain-like"/>
    <property type="match status" value="1"/>
</dbReference>
<dbReference type="RefSeq" id="WP_040037687.1">
    <property type="nucleotide sequence ID" value="NZ_JWIQ02000067.1"/>
</dbReference>
<feature type="domain" description="Histidine kinase" evidence="9">
    <location>
        <begin position="329"/>
        <end position="542"/>
    </location>
</feature>
<evidence type="ECO:0000256" key="7">
    <source>
        <dbReference type="ARBA" id="ARBA00022840"/>
    </source>
</evidence>
<dbReference type="InterPro" id="IPR035965">
    <property type="entry name" value="PAS-like_dom_sf"/>
</dbReference>
<dbReference type="CDD" id="cd00082">
    <property type="entry name" value="HisKA"/>
    <property type="match status" value="1"/>
</dbReference>
<dbReference type="InterPro" id="IPR004358">
    <property type="entry name" value="Sig_transdc_His_kin-like_C"/>
</dbReference>
<dbReference type="Gene3D" id="3.30.450.20">
    <property type="entry name" value="PAS domain"/>
    <property type="match status" value="1"/>
</dbReference>
<reference evidence="10" key="1">
    <citation type="submission" date="2015-02" db="EMBL/GenBank/DDBJ databases">
        <title>Genome Assembly of Bacillaceae bacterium MTCC 8252.</title>
        <authorList>
            <person name="Verma A."/>
            <person name="Khatri I."/>
            <person name="Mual P."/>
            <person name="Subramanian S."/>
            <person name="Krishnamurthi S."/>
        </authorList>
    </citation>
    <scope>NUCLEOTIDE SEQUENCE [LARGE SCALE GENOMIC DNA]</scope>
    <source>
        <strain evidence="10">MTCC 8252</strain>
    </source>
</reference>
<dbReference type="InterPro" id="IPR003661">
    <property type="entry name" value="HisK_dim/P_dom"/>
</dbReference>
<dbReference type="AlphaFoldDB" id="A0A0F5I8Y3"/>
<dbReference type="PRINTS" id="PR00344">
    <property type="entry name" value="BCTRLSENSOR"/>
</dbReference>
<dbReference type="InterPro" id="IPR003594">
    <property type="entry name" value="HATPase_dom"/>
</dbReference>
<protein>
    <recommendedName>
        <fullName evidence="2">histidine kinase</fullName>
        <ecNumber evidence="2">2.7.13.3</ecNumber>
    </recommendedName>
</protein>
<dbReference type="Gene3D" id="1.10.287.130">
    <property type="match status" value="1"/>
</dbReference>
<keyword evidence="4" id="KW-0808">Transferase</keyword>
<dbReference type="EC" id="2.7.13.3" evidence="2"/>
<evidence type="ECO:0000256" key="6">
    <source>
        <dbReference type="ARBA" id="ARBA00022777"/>
    </source>
</evidence>
<organism evidence="10 11">
    <name type="scientific">Bacillus thermotolerans</name>
    <name type="common">Quasibacillus thermotolerans</name>
    <dbReference type="NCBI Taxonomy" id="1221996"/>
    <lineage>
        <taxon>Bacteria</taxon>
        <taxon>Bacillati</taxon>
        <taxon>Bacillota</taxon>
        <taxon>Bacilli</taxon>
        <taxon>Bacillales</taxon>
        <taxon>Bacillaceae</taxon>
        <taxon>Bacillus</taxon>
    </lineage>
</organism>
<keyword evidence="11" id="KW-1185">Reference proteome</keyword>
<dbReference type="GO" id="GO:0005524">
    <property type="term" value="F:ATP binding"/>
    <property type="evidence" value="ECO:0007669"/>
    <property type="project" value="UniProtKB-KW"/>
</dbReference>
<evidence type="ECO:0000256" key="1">
    <source>
        <dbReference type="ARBA" id="ARBA00000085"/>
    </source>
</evidence>
<dbReference type="OrthoDB" id="9784397at2"/>
<dbReference type="InterPro" id="IPR029016">
    <property type="entry name" value="GAF-like_dom_sf"/>
</dbReference>
<evidence type="ECO:0000313" key="11">
    <source>
        <dbReference type="Proteomes" id="UP000031563"/>
    </source>
</evidence>
<dbReference type="InterPro" id="IPR036890">
    <property type="entry name" value="HATPase_C_sf"/>
</dbReference>
<dbReference type="InterPro" id="IPR036097">
    <property type="entry name" value="HisK_dim/P_sf"/>
</dbReference>
<dbReference type="PROSITE" id="PS50109">
    <property type="entry name" value="HIS_KIN"/>
    <property type="match status" value="1"/>
</dbReference>
<dbReference type="Pfam" id="PF02518">
    <property type="entry name" value="HATPase_c"/>
    <property type="match status" value="1"/>
</dbReference>
<evidence type="ECO:0000256" key="4">
    <source>
        <dbReference type="ARBA" id="ARBA00022679"/>
    </source>
</evidence>
<evidence type="ECO:0000256" key="3">
    <source>
        <dbReference type="ARBA" id="ARBA00022553"/>
    </source>
</evidence>
<sequence>MERKEMIDLLTGVQSSKRNYYTELKTTVEKLKKKNSHLEVMNEVMKVFTVHMSVQEMLKSALAKLTVIYPVERISLALFDGQALRLSYIYPEQKTYLAKGTAFPEDHSLYSHVFATGEVIEFDGSRQTEYFFEKEAFEHIGLRSVVLLPLTCRGHIIGVLTFASSSAWQLEEEDRHFFHHLTDQMAVCVENARLYGEVFASQQRWEGTFRAVSDAIIIISLDGAVLAKNDAALLSWPLSEGKDIRPFIEKAAASTSNPFEQTVLTKKPHYAELRFESKVYDCSCYPLFGKDESLDAVILYSKDVTEKRQMEAQLLHSGKLAAIGEMAAGVAHELNNPLTAIIGNTQLLLRGSAVDPDMKPLLEDIDLCGKRCRTIIRSLLAFSRQEDFSFKPCSLNDAVTEALSLIRRQIEKQNITLDVCLDEPLPMVEGNLQQLSQVAANLLMNAKDALEEVTDRPRTITVKTKQENDHVCLAITDNGPGIQRDHMNDIFHPFFTTKSADRGTGLGLSVSFGIAKAHGGRLSAESIPHQQTIFMLEIPLLDERM</sequence>
<dbReference type="SMART" id="SM00388">
    <property type="entry name" value="HisKA"/>
    <property type="match status" value="1"/>
</dbReference>
<dbReference type="SMART" id="SM00065">
    <property type="entry name" value="GAF"/>
    <property type="match status" value="1"/>
</dbReference>
<keyword evidence="3" id="KW-0597">Phosphoprotein</keyword>
<keyword evidence="7" id="KW-0067">ATP-binding</keyword>
<accession>A0A0F5I8Y3</accession>
<evidence type="ECO:0000259" key="9">
    <source>
        <dbReference type="PROSITE" id="PS50109"/>
    </source>
</evidence>
<evidence type="ECO:0000256" key="5">
    <source>
        <dbReference type="ARBA" id="ARBA00022741"/>
    </source>
</evidence>
<keyword evidence="5" id="KW-0547">Nucleotide-binding</keyword>
<keyword evidence="6 10" id="KW-0418">Kinase</keyword>
<dbReference type="Pfam" id="PF01590">
    <property type="entry name" value="GAF"/>
    <property type="match status" value="1"/>
</dbReference>
<dbReference type="EMBL" id="JWIR02000020">
    <property type="protein sequence ID" value="KKB41632.1"/>
    <property type="molecule type" value="Genomic_DNA"/>
</dbReference>
<dbReference type="SMART" id="SM00387">
    <property type="entry name" value="HATPase_c"/>
    <property type="match status" value="1"/>
</dbReference>
<evidence type="ECO:0000256" key="2">
    <source>
        <dbReference type="ARBA" id="ARBA00012438"/>
    </source>
</evidence>
<dbReference type="Gene3D" id="3.30.450.40">
    <property type="match status" value="1"/>
</dbReference>
<dbReference type="SUPFAM" id="SSF47384">
    <property type="entry name" value="Homodimeric domain of signal transducing histidine kinase"/>
    <property type="match status" value="1"/>
</dbReference>